<dbReference type="OrthoDB" id="8253226at2"/>
<dbReference type="RefSeq" id="WP_097185880.1">
    <property type="nucleotide sequence ID" value="NZ_OCNK01000007.1"/>
</dbReference>
<keyword evidence="3" id="KW-1185">Reference proteome</keyword>
<sequence length="454" mass="50296">MSRVVVRVAGVPNEDDAGEQIFLSLEDPPFDIKDFEKLHPFECPSGSLMKLFYEEPPSGENMRAIGEALLGKLGDHPAVATAVQYAFQQNDCCPLYLRLIGSETAAAYPWETLFDAGNGFLALEDRWPIARIAAQIPREKDVRTFTSPLKVMAVMSAIGVPADDEWTALRQALVGAQLKQELEVDVWVGEKTLAERIRSDLATDGLPGTVNLLTEGPELLRDLQRFDPHLLHLFCHGQGGTSPLLKLATRRDHYLREGNSSVVLEPLQLRNRGRSTWLVTLNSCEGGSDSDGARSIAYLLIGAGYPAVIGMRDPVSSADAALFTRSFYGSLLDHLDSHLVNGEEVEIELAASLVTPRRQLRDKYINAHHTPREAAALHRDWTLPVLYVRPDPLRIERVAADPKHSTIDRRNSTDYLNTLMKYRLEAPPDTPPDALRRVDAEIRRALTVLEGGDG</sequence>
<evidence type="ECO:0000313" key="2">
    <source>
        <dbReference type="EMBL" id="SOE03459.1"/>
    </source>
</evidence>
<dbReference type="InterPro" id="IPR024983">
    <property type="entry name" value="CHAT_dom"/>
</dbReference>
<evidence type="ECO:0000313" key="3">
    <source>
        <dbReference type="Proteomes" id="UP000219482"/>
    </source>
</evidence>
<organism evidence="2 3">
    <name type="scientific">Blastococcus haudaquaticus</name>
    <dbReference type="NCBI Taxonomy" id="1938745"/>
    <lineage>
        <taxon>Bacteria</taxon>
        <taxon>Bacillati</taxon>
        <taxon>Actinomycetota</taxon>
        <taxon>Actinomycetes</taxon>
        <taxon>Geodermatophilales</taxon>
        <taxon>Geodermatophilaceae</taxon>
        <taxon>Blastococcus</taxon>
    </lineage>
</organism>
<feature type="domain" description="CHAT" evidence="1">
    <location>
        <begin position="96"/>
        <end position="335"/>
    </location>
</feature>
<dbReference type="Pfam" id="PF12770">
    <property type="entry name" value="CHAT"/>
    <property type="match status" value="1"/>
</dbReference>
<reference evidence="3" key="1">
    <citation type="submission" date="2017-09" db="EMBL/GenBank/DDBJ databases">
        <authorList>
            <person name="Varghese N."/>
            <person name="Submissions S."/>
        </authorList>
    </citation>
    <scope>NUCLEOTIDE SEQUENCE [LARGE SCALE GENOMIC DNA]</scope>
    <source>
        <strain evidence="3">DSM 44270</strain>
    </source>
</reference>
<name>A0A286H805_9ACTN</name>
<protein>
    <submittedName>
        <fullName evidence="2">CHAT domain-containing protein</fullName>
    </submittedName>
</protein>
<proteinExistence type="predicted"/>
<dbReference type="AlphaFoldDB" id="A0A286H805"/>
<dbReference type="EMBL" id="OCNK01000007">
    <property type="protein sequence ID" value="SOE03459.1"/>
    <property type="molecule type" value="Genomic_DNA"/>
</dbReference>
<gene>
    <name evidence="2" type="ORF">SAMN06272739_4182</name>
</gene>
<evidence type="ECO:0000259" key="1">
    <source>
        <dbReference type="Pfam" id="PF12770"/>
    </source>
</evidence>
<accession>A0A286H805</accession>
<dbReference type="Proteomes" id="UP000219482">
    <property type="component" value="Unassembled WGS sequence"/>
</dbReference>